<feature type="domain" description="Telomere repeat-binding factor dimerisation" evidence="4">
    <location>
        <begin position="36"/>
        <end position="157"/>
    </location>
</feature>
<dbReference type="Pfam" id="PF08558">
    <property type="entry name" value="TRF"/>
    <property type="match status" value="1"/>
</dbReference>
<dbReference type="GO" id="GO:0070198">
    <property type="term" value="P:protein localization to chromosome, telomeric region"/>
    <property type="evidence" value="ECO:0007669"/>
    <property type="project" value="TreeGrafter"/>
</dbReference>
<feature type="region of interest" description="Disordered" evidence="3">
    <location>
        <begin position="214"/>
        <end position="261"/>
    </location>
</feature>
<dbReference type="GO" id="GO:0032208">
    <property type="term" value="P:negative regulation of telomere maintenance via recombination"/>
    <property type="evidence" value="ECO:0007669"/>
    <property type="project" value="TreeGrafter"/>
</dbReference>
<name>A0AAN8KK68_9TELE</name>
<dbReference type="GO" id="GO:0042803">
    <property type="term" value="F:protein homodimerization activity"/>
    <property type="evidence" value="ECO:0007669"/>
    <property type="project" value="InterPro"/>
</dbReference>
<dbReference type="GO" id="GO:0070187">
    <property type="term" value="C:shelterin complex"/>
    <property type="evidence" value="ECO:0007669"/>
    <property type="project" value="TreeGrafter"/>
</dbReference>
<evidence type="ECO:0000256" key="1">
    <source>
        <dbReference type="ARBA" id="ARBA00023125"/>
    </source>
</evidence>
<dbReference type="InterPro" id="IPR030657">
    <property type="entry name" value="TERF2"/>
</dbReference>
<keyword evidence="6" id="KW-1185">Reference proteome</keyword>
<dbReference type="GO" id="GO:1905839">
    <property type="term" value="P:negative regulation of telomeric D-loop disassembly"/>
    <property type="evidence" value="ECO:0007669"/>
    <property type="project" value="TreeGrafter"/>
</dbReference>
<dbReference type="InterPro" id="IPR036507">
    <property type="entry name" value="Telomere_rpt-bd_fac_dimer_sf"/>
</dbReference>
<reference evidence="5 6" key="1">
    <citation type="submission" date="2021-04" db="EMBL/GenBank/DDBJ databases">
        <authorList>
            <person name="De Guttry C."/>
            <person name="Zahm M."/>
            <person name="Klopp C."/>
            <person name="Cabau C."/>
            <person name="Louis A."/>
            <person name="Berthelot C."/>
            <person name="Parey E."/>
            <person name="Roest Crollius H."/>
            <person name="Montfort J."/>
            <person name="Robinson-Rechavi M."/>
            <person name="Bucao C."/>
            <person name="Bouchez O."/>
            <person name="Gislard M."/>
            <person name="Lluch J."/>
            <person name="Milhes M."/>
            <person name="Lampietro C."/>
            <person name="Lopez Roques C."/>
            <person name="Donnadieu C."/>
            <person name="Braasch I."/>
            <person name="Desvignes T."/>
            <person name="Postlethwait J."/>
            <person name="Bobe J."/>
            <person name="Wedekind C."/>
            <person name="Guiguen Y."/>
        </authorList>
    </citation>
    <scope>NUCLEOTIDE SEQUENCE [LARGE SCALE GENOMIC DNA]</scope>
    <source>
        <strain evidence="5">Cs_M1</strain>
        <tissue evidence="5">Blood</tissue>
    </source>
</reference>
<dbReference type="Proteomes" id="UP001356427">
    <property type="component" value="Unassembled WGS sequence"/>
</dbReference>
<keyword evidence="2" id="KW-0539">Nucleus</keyword>
<dbReference type="PANTHER" id="PTHR46833">
    <property type="entry name" value="TELOMERIC REPEAT-BINDING FACTOR 2 TERF2"/>
    <property type="match status" value="1"/>
</dbReference>
<protein>
    <recommendedName>
        <fullName evidence="4">Telomere repeat-binding factor dimerisation domain-containing protein</fullName>
    </recommendedName>
</protein>
<evidence type="ECO:0000313" key="5">
    <source>
        <dbReference type="EMBL" id="KAK6293987.1"/>
    </source>
</evidence>
<dbReference type="GO" id="GO:0098505">
    <property type="term" value="F:G-rich strand telomeric DNA binding"/>
    <property type="evidence" value="ECO:0007669"/>
    <property type="project" value="TreeGrafter"/>
</dbReference>
<gene>
    <name evidence="5" type="ORF">J4Q44_G00348170</name>
</gene>
<dbReference type="PANTHER" id="PTHR46833:SF1">
    <property type="entry name" value="TELOMERIC REPEAT-BINDING FACTOR 2"/>
    <property type="match status" value="1"/>
</dbReference>
<dbReference type="SUPFAM" id="SSF63600">
    <property type="entry name" value="Telomeric repeat binding factor (TRF) dimerisation domain"/>
    <property type="match status" value="1"/>
</dbReference>
<dbReference type="AlphaFoldDB" id="A0AAN8KK68"/>
<evidence type="ECO:0000256" key="3">
    <source>
        <dbReference type="SAM" id="MobiDB-lite"/>
    </source>
</evidence>
<dbReference type="GO" id="GO:0031848">
    <property type="term" value="P:protection from non-homologous end joining at telomere"/>
    <property type="evidence" value="ECO:0007669"/>
    <property type="project" value="InterPro"/>
</dbReference>
<evidence type="ECO:0000313" key="6">
    <source>
        <dbReference type="Proteomes" id="UP001356427"/>
    </source>
</evidence>
<keyword evidence="1" id="KW-0238">DNA-binding</keyword>
<dbReference type="GO" id="GO:0031627">
    <property type="term" value="P:telomeric loop formation"/>
    <property type="evidence" value="ECO:0007669"/>
    <property type="project" value="TreeGrafter"/>
</dbReference>
<comment type="caution">
    <text evidence="5">The sequence shown here is derived from an EMBL/GenBank/DDBJ whole genome shotgun (WGS) entry which is preliminary data.</text>
</comment>
<dbReference type="Gene3D" id="1.25.40.210">
    <property type="entry name" value="Telomere repeat-binding factor, dimerisation domain"/>
    <property type="match status" value="1"/>
</dbReference>
<evidence type="ECO:0000259" key="4">
    <source>
        <dbReference type="Pfam" id="PF08558"/>
    </source>
</evidence>
<dbReference type="GO" id="GO:0032210">
    <property type="term" value="P:regulation of telomere maintenance via telomerase"/>
    <property type="evidence" value="ECO:0007669"/>
    <property type="project" value="TreeGrafter"/>
</dbReference>
<dbReference type="InterPro" id="IPR013867">
    <property type="entry name" value="Telomere_rpt-bd_fac_dimer_dom"/>
</dbReference>
<evidence type="ECO:0000256" key="2">
    <source>
        <dbReference type="ARBA" id="ARBA00023242"/>
    </source>
</evidence>
<dbReference type="GO" id="GO:0003720">
    <property type="term" value="F:telomerase activity"/>
    <property type="evidence" value="ECO:0007669"/>
    <property type="project" value="TreeGrafter"/>
</dbReference>
<sequence>MTNTADTSYGFVYGVGNGGKRKHGPRTRCGMCSNRWMVDYYISVAFDTFRNERYTDFCEIRDILQCHLVRPLEANDAMPKKIRAIQFLTRINDGDKLDFSFESQEFLTPLESAMSVLDSISEELTVPQKDLERVHKSIREMLVMVCIKNKAFDKAKEKAIFLGLVNKRSSEHSVLQQVTYQQFKQEMLQFCESLFTYSPPFLCRAARQLMVKRQEAGQDAEEGDCPSVPQPEDQLGPVTQDNTSRHKPSPPSAPPGGVRLTRSRLKAVYTALAEELREPMTFEQSSVVEREVMVV</sequence>
<dbReference type="EMBL" id="JAGTTL010000035">
    <property type="protein sequence ID" value="KAK6293987.1"/>
    <property type="molecule type" value="Genomic_DNA"/>
</dbReference>
<proteinExistence type="predicted"/>
<dbReference type="GO" id="GO:0061820">
    <property type="term" value="P:telomeric D-loop disassembly"/>
    <property type="evidence" value="ECO:0007669"/>
    <property type="project" value="TreeGrafter"/>
</dbReference>
<accession>A0AAN8KK68</accession>
<organism evidence="5 6">
    <name type="scientific">Coregonus suidteri</name>
    <dbReference type="NCBI Taxonomy" id="861788"/>
    <lineage>
        <taxon>Eukaryota</taxon>
        <taxon>Metazoa</taxon>
        <taxon>Chordata</taxon>
        <taxon>Craniata</taxon>
        <taxon>Vertebrata</taxon>
        <taxon>Euteleostomi</taxon>
        <taxon>Actinopterygii</taxon>
        <taxon>Neopterygii</taxon>
        <taxon>Teleostei</taxon>
        <taxon>Protacanthopterygii</taxon>
        <taxon>Salmoniformes</taxon>
        <taxon>Salmonidae</taxon>
        <taxon>Coregoninae</taxon>
        <taxon>Coregonus</taxon>
    </lineage>
</organism>
<dbReference type="GO" id="GO:0003691">
    <property type="term" value="F:double-stranded telomeric DNA binding"/>
    <property type="evidence" value="ECO:0007669"/>
    <property type="project" value="TreeGrafter"/>
</dbReference>